<accession>A0A3M7RYI0</accession>
<reference evidence="2 3" key="1">
    <citation type="journal article" date="2018" name="Sci. Rep.">
        <title>Genomic signatures of local adaptation to the degree of environmental predictability in rotifers.</title>
        <authorList>
            <person name="Franch-Gras L."/>
            <person name="Hahn C."/>
            <person name="Garcia-Roger E.M."/>
            <person name="Carmona M.J."/>
            <person name="Serra M."/>
            <person name="Gomez A."/>
        </authorList>
    </citation>
    <scope>NUCLEOTIDE SEQUENCE [LARGE SCALE GENOMIC DNA]</scope>
    <source>
        <strain evidence="2">HYR1</strain>
    </source>
</reference>
<keyword evidence="3" id="KW-1185">Reference proteome</keyword>
<dbReference type="Proteomes" id="UP000276133">
    <property type="component" value="Unassembled WGS sequence"/>
</dbReference>
<dbReference type="AlphaFoldDB" id="A0A3M7RYI0"/>
<sequence length="143" mass="16959">MYNFNFRDYDIHINNLFIFSLDFFSTIIFSFPVDCKTIDFNKIILFLKATGYSVDDFLNQNVSNFNDLNVFANKEINKSTLKDSIFFNCGFFNIFWLTTNYNFRHANLIGHNKISQAKQFGMHQTQKRKNVTNLRSYLCILQI</sequence>
<gene>
    <name evidence="2" type="ORF">BpHYR1_048215</name>
</gene>
<evidence type="ECO:0000256" key="1">
    <source>
        <dbReference type="SAM" id="Phobius"/>
    </source>
</evidence>
<keyword evidence="1" id="KW-0472">Membrane</keyword>
<keyword evidence="1" id="KW-0812">Transmembrane</keyword>
<comment type="caution">
    <text evidence="2">The sequence shown here is derived from an EMBL/GenBank/DDBJ whole genome shotgun (WGS) entry which is preliminary data.</text>
</comment>
<evidence type="ECO:0000313" key="3">
    <source>
        <dbReference type="Proteomes" id="UP000276133"/>
    </source>
</evidence>
<proteinExistence type="predicted"/>
<dbReference type="EMBL" id="REGN01002372">
    <property type="protein sequence ID" value="RNA28532.1"/>
    <property type="molecule type" value="Genomic_DNA"/>
</dbReference>
<protein>
    <submittedName>
        <fullName evidence="2">Uncharacterized protein</fullName>
    </submittedName>
</protein>
<keyword evidence="1" id="KW-1133">Transmembrane helix</keyword>
<evidence type="ECO:0000313" key="2">
    <source>
        <dbReference type="EMBL" id="RNA28532.1"/>
    </source>
</evidence>
<name>A0A3M7RYI0_BRAPC</name>
<organism evidence="2 3">
    <name type="scientific">Brachionus plicatilis</name>
    <name type="common">Marine rotifer</name>
    <name type="synonym">Brachionus muelleri</name>
    <dbReference type="NCBI Taxonomy" id="10195"/>
    <lineage>
        <taxon>Eukaryota</taxon>
        <taxon>Metazoa</taxon>
        <taxon>Spiralia</taxon>
        <taxon>Gnathifera</taxon>
        <taxon>Rotifera</taxon>
        <taxon>Eurotatoria</taxon>
        <taxon>Monogononta</taxon>
        <taxon>Pseudotrocha</taxon>
        <taxon>Ploima</taxon>
        <taxon>Brachionidae</taxon>
        <taxon>Brachionus</taxon>
    </lineage>
</organism>
<feature type="transmembrane region" description="Helical" evidence="1">
    <location>
        <begin position="12"/>
        <end position="33"/>
    </location>
</feature>